<dbReference type="OrthoDB" id="3803867at2"/>
<protein>
    <submittedName>
        <fullName evidence="2">Uncharacterized protein</fullName>
    </submittedName>
</protein>
<comment type="caution">
    <text evidence="2">The sequence shown here is derived from an EMBL/GenBank/DDBJ whole genome shotgun (WGS) entry which is preliminary data.</text>
</comment>
<gene>
    <name evidence="2" type="ORF">FGL98_11765</name>
</gene>
<reference evidence="2 3" key="2">
    <citation type="submission" date="2019-08" db="EMBL/GenBank/DDBJ databases">
        <title>Jejuicoccus antrihumi gen. nov., sp. nov., a new member of the family Dermacoccaceae isolated from a cave.</title>
        <authorList>
            <person name="Schumann P."/>
            <person name="Kim I.S."/>
        </authorList>
    </citation>
    <scope>NUCLEOTIDE SEQUENCE [LARGE SCALE GENOMIC DNA]</scope>
    <source>
        <strain evidence="2 3">C5-26</strain>
    </source>
</reference>
<organism evidence="2 3">
    <name type="scientific">Leekyejoonella antrihumi</name>
    <dbReference type="NCBI Taxonomy" id="1660198"/>
    <lineage>
        <taxon>Bacteria</taxon>
        <taxon>Bacillati</taxon>
        <taxon>Actinomycetota</taxon>
        <taxon>Actinomycetes</taxon>
        <taxon>Micrococcales</taxon>
        <taxon>Dermacoccaceae</taxon>
        <taxon>Leekyejoonella</taxon>
    </lineage>
</organism>
<sequence>MSRTSFTALLIPTMLAFSLALEWTYQHVVSPTYSYLGERYREPNAVPYWLAFITLLLVAQFLPRRVVDVEAFILWILYILVITPLMLVPHYADICTPHQASILSITAALTFLLIIGIGRVIPRDILPVLSLPPQIFWWLIAAMTIGSYAYIFSTAGFKFASLDLTQVYSIRNSYRDIILSSGPILGYVVRLQGNVINPFLIARGATGGSRWLILIGLLGQFFIYSVTGYKLTILSGIAVLLAIWFFRTRRRSGIALVGGTLVAVMLAVATDLLRGSTTMTAIFVDRLILVSGNLPAAYFAVFTGQPHALWSSGFLSGLTSSPYQMNPGFIVGNYLTGNSHVLANSNYVADGYANFGYLGIAIEAVVAGLIIALVVSAARRHRPVLAAGVLLTPVIALVNSSPITAILSDGFAMAALLLVLAPDNMLVARKDRTMSPTEDGASARRGLRATSGTFTRSSWRRGSLRTSKVPNGSRR</sequence>
<name>A0A563E072_9MICO</name>
<evidence type="ECO:0000256" key="1">
    <source>
        <dbReference type="SAM" id="Phobius"/>
    </source>
</evidence>
<feature type="transmembrane region" description="Helical" evidence="1">
    <location>
        <begin position="229"/>
        <end position="246"/>
    </location>
</feature>
<feature type="transmembrane region" description="Helical" evidence="1">
    <location>
        <begin position="411"/>
        <end position="428"/>
    </location>
</feature>
<reference evidence="2 3" key="1">
    <citation type="submission" date="2019-05" db="EMBL/GenBank/DDBJ databases">
        <authorList>
            <person name="Lee S.D."/>
        </authorList>
    </citation>
    <scope>NUCLEOTIDE SEQUENCE [LARGE SCALE GENOMIC DNA]</scope>
    <source>
        <strain evidence="2 3">C5-26</strain>
    </source>
</reference>
<accession>A0A563E072</accession>
<feature type="transmembrane region" description="Helical" evidence="1">
    <location>
        <begin position="100"/>
        <end position="122"/>
    </location>
</feature>
<feature type="transmembrane region" description="Helical" evidence="1">
    <location>
        <begin position="44"/>
        <end position="62"/>
    </location>
</feature>
<proteinExistence type="predicted"/>
<feature type="transmembrane region" description="Helical" evidence="1">
    <location>
        <begin position="355"/>
        <end position="377"/>
    </location>
</feature>
<feature type="transmembrane region" description="Helical" evidence="1">
    <location>
        <begin position="69"/>
        <end position="88"/>
    </location>
</feature>
<dbReference type="Proteomes" id="UP000320244">
    <property type="component" value="Unassembled WGS sequence"/>
</dbReference>
<evidence type="ECO:0000313" key="2">
    <source>
        <dbReference type="EMBL" id="TWP35906.1"/>
    </source>
</evidence>
<feature type="transmembrane region" description="Helical" evidence="1">
    <location>
        <begin position="384"/>
        <end position="405"/>
    </location>
</feature>
<keyword evidence="1" id="KW-1133">Transmembrane helix</keyword>
<keyword evidence="1" id="KW-0472">Membrane</keyword>
<evidence type="ECO:0000313" key="3">
    <source>
        <dbReference type="Proteomes" id="UP000320244"/>
    </source>
</evidence>
<dbReference type="EMBL" id="VCQV01000015">
    <property type="protein sequence ID" value="TWP35906.1"/>
    <property type="molecule type" value="Genomic_DNA"/>
</dbReference>
<feature type="transmembrane region" description="Helical" evidence="1">
    <location>
        <begin position="253"/>
        <end position="273"/>
    </location>
</feature>
<dbReference type="RefSeq" id="WP_146316968.1">
    <property type="nucleotide sequence ID" value="NZ_VCQV01000015.1"/>
</dbReference>
<feature type="transmembrane region" description="Helical" evidence="1">
    <location>
        <begin position="134"/>
        <end position="153"/>
    </location>
</feature>
<keyword evidence="3" id="KW-1185">Reference proteome</keyword>
<dbReference type="AlphaFoldDB" id="A0A563E072"/>
<keyword evidence="1" id="KW-0812">Transmembrane</keyword>